<gene>
    <name evidence="1" type="ordered locus">RBRH_03305</name>
</gene>
<dbReference type="STRING" id="882378.RBRH_03305"/>
<dbReference type="AlphaFoldDB" id="E5AMT7"/>
<dbReference type="RefSeq" id="WP_013434252.1">
    <property type="nucleotide sequence ID" value="NC_014722.1"/>
</dbReference>
<dbReference type="Proteomes" id="UP000007437">
    <property type="component" value="Chromosome"/>
</dbReference>
<reference evidence="1 2" key="1">
    <citation type="journal article" date="2011" name="J. Bacteriol.">
        <title>Complete genome sequence of Burkholderia rhizoxinica, an endosymbiont of Rhizopus microsporus.</title>
        <authorList>
            <person name="Lackner G."/>
            <person name="Moebius N."/>
            <person name="Partida-Martinez L."/>
            <person name="Hertweck C."/>
        </authorList>
    </citation>
    <scope>NUCLEOTIDE SEQUENCE [LARGE SCALE GENOMIC DNA]</scope>
    <source>
        <strain evidence="2">DSM 19002 / CIP 109453 / HKI 454</strain>
    </source>
</reference>
<dbReference type="HOGENOM" id="CLU_081508_0_0_4"/>
<dbReference type="eggNOG" id="COG3210">
    <property type="taxonomic scope" value="Bacteria"/>
</dbReference>
<proteinExistence type="predicted"/>
<sequence length="297" mass="31328">MTPALYRFNWQLHQDANPRKEERKRIEQDNAPAYAAAHAGMTVEEATDRLVAQLLRQVDTTAASEGGWDQDAPNYLNAYAAAHPGETIGKDQWGNAVPLFGAAAGYQRNDSTIFSASPQTTNPPPQLGLGAVGGYFAGMRQGLADTVSHPLDTLWGGIKGAYGLVTDPQGTAQQMQEAARHVVTQAGEGNFGSAGQQVGRQVGSTVMGTAVGAGAGKAAAVLKGKNTLASNYMYNAMTPGPLPDGVAGTFAGGRYSVGTVQASDTVFLGREMRAIRVVLFLASRCPRAWRKRGSTMR</sequence>
<dbReference type="KEGG" id="brh:RBRH_03305"/>
<evidence type="ECO:0000313" key="2">
    <source>
        <dbReference type="Proteomes" id="UP000007437"/>
    </source>
</evidence>
<name>E5AMT7_MYCRK</name>
<protein>
    <submittedName>
        <fullName evidence="1">Uncharacterized protein</fullName>
    </submittedName>
</protein>
<dbReference type="EMBL" id="FR687359">
    <property type="protein sequence ID" value="CBW74018.1"/>
    <property type="molecule type" value="Genomic_DNA"/>
</dbReference>
<evidence type="ECO:0000313" key="1">
    <source>
        <dbReference type="EMBL" id="CBW74018.1"/>
    </source>
</evidence>
<organism evidence="1 2">
    <name type="scientific">Mycetohabitans rhizoxinica (strain DSM 19002 / CIP 109453 / HKI 454)</name>
    <name type="common">Paraburkholderia rhizoxinica</name>
    <dbReference type="NCBI Taxonomy" id="882378"/>
    <lineage>
        <taxon>Bacteria</taxon>
        <taxon>Pseudomonadati</taxon>
        <taxon>Pseudomonadota</taxon>
        <taxon>Betaproteobacteria</taxon>
        <taxon>Burkholderiales</taxon>
        <taxon>Burkholderiaceae</taxon>
        <taxon>Mycetohabitans</taxon>
    </lineage>
</organism>
<accession>E5AMT7</accession>